<accession>A0A8S9LKT0</accession>
<evidence type="ECO:0000313" key="2">
    <source>
        <dbReference type="Proteomes" id="UP000712281"/>
    </source>
</evidence>
<protein>
    <submittedName>
        <fullName evidence="1">Uncharacterized protein</fullName>
    </submittedName>
</protein>
<gene>
    <name evidence="1" type="ORF">F2Q68_00044663</name>
</gene>
<evidence type="ECO:0000313" key="1">
    <source>
        <dbReference type="EMBL" id="KAF2606599.1"/>
    </source>
</evidence>
<reference evidence="1" key="1">
    <citation type="submission" date="2019-12" db="EMBL/GenBank/DDBJ databases">
        <title>Genome sequencing and annotation of Brassica cretica.</title>
        <authorList>
            <person name="Studholme D.J."/>
            <person name="Sarris P.F."/>
        </authorList>
    </citation>
    <scope>NUCLEOTIDE SEQUENCE</scope>
    <source>
        <strain evidence="1">PFS-001/15</strain>
        <tissue evidence="1">Leaf</tissue>
    </source>
</reference>
<organism evidence="1 2">
    <name type="scientific">Brassica cretica</name>
    <name type="common">Mustard</name>
    <dbReference type="NCBI Taxonomy" id="69181"/>
    <lineage>
        <taxon>Eukaryota</taxon>
        <taxon>Viridiplantae</taxon>
        <taxon>Streptophyta</taxon>
        <taxon>Embryophyta</taxon>
        <taxon>Tracheophyta</taxon>
        <taxon>Spermatophyta</taxon>
        <taxon>Magnoliopsida</taxon>
        <taxon>eudicotyledons</taxon>
        <taxon>Gunneridae</taxon>
        <taxon>Pentapetalae</taxon>
        <taxon>rosids</taxon>
        <taxon>malvids</taxon>
        <taxon>Brassicales</taxon>
        <taxon>Brassicaceae</taxon>
        <taxon>Brassiceae</taxon>
        <taxon>Brassica</taxon>
    </lineage>
</organism>
<proteinExistence type="predicted"/>
<sequence>MVHRAIVGDFDFWRISREWAEEIVSLGSSPMTSELRGLIGVLRRGRPRWLSFTSDRIWATYALPPSCARAPIVQLAALINSRPASRRIASQSLCGNRDSHC</sequence>
<name>A0A8S9LKT0_BRACR</name>
<comment type="caution">
    <text evidence="1">The sequence shown here is derived from an EMBL/GenBank/DDBJ whole genome shotgun (WGS) entry which is preliminary data.</text>
</comment>
<dbReference type="Proteomes" id="UP000712281">
    <property type="component" value="Unassembled WGS sequence"/>
</dbReference>
<dbReference type="EMBL" id="QGKW02000276">
    <property type="protein sequence ID" value="KAF2606599.1"/>
    <property type="molecule type" value="Genomic_DNA"/>
</dbReference>
<dbReference type="AlphaFoldDB" id="A0A8S9LKT0"/>